<dbReference type="SUPFAM" id="SSF140984">
    <property type="entry name" value="PTPA-like"/>
    <property type="match status" value="1"/>
</dbReference>
<evidence type="ECO:0000313" key="8">
    <source>
        <dbReference type="EMBL" id="SPC79506.1"/>
    </source>
</evidence>
<dbReference type="GO" id="GO:0003755">
    <property type="term" value="F:peptidyl-prolyl cis-trans isomerase activity"/>
    <property type="evidence" value="ECO:0007669"/>
    <property type="project" value="UniProtKB-KW"/>
</dbReference>
<dbReference type="Pfam" id="PF03095">
    <property type="entry name" value="PTPA"/>
    <property type="match status" value="1"/>
</dbReference>
<comment type="similarity">
    <text evidence="3 7">Belongs to the PTPA-type PPIase family.</text>
</comment>
<comment type="catalytic activity">
    <reaction evidence="1 7">
        <text>[protein]-peptidylproline (omega=180) = [protein]-peptidylproline (omega=0)</text>
        <dbReference type="Rhea" id="RHEA:16237"/>
        <dbReference type="Rhea" id="RHEA-COMP:10747"/>
        <dbReference type="Rhea" id="RHEA-COMP:10748"/>
        <dbReference type="ChEBI" id="CHEBI:83833"/>
        <dbReference type="ChEBI" id="CHEBI:83834"/>
        <dbReference type="EC" id="5.2.1.8"/>
    </reaction>
</comment>
<keyword evidence="4 7" id="KW-0963">Cytoplasm</keyword>
<dbReference type="EMBL" id="OIVN01000392">
    <property type="protein sequence ID" value="SPC79506.1"/>
    <property type="molecule type" value="Genomic_DNA"/>
</dbReference>
<gene>
    <name evidence="8" type="ORF">FSB_LOCUS7388</name>
</gene>
<dbReference type="Gene3D" id="1.20.120.1150">
    <property type="match status" value="1"/>
</dbReference>
<protein>
    <recommendedName>
        <fullName evidence="7">Serine/threonine-protein phosphatase 2A activator</fullName>
        <ecNumber evidence="7">5.2.1.8</ecNumber>
    </recommendedName>
    <alternativeName>
        <fullName evidence="7">Phosphotyrosyl phosphatase activator</fullName>
    </alternativeName>
</protein>
<keyword evidence="6 7" id="KW-0413">Isomerase</keyword>
<dbReference type="InterPro" id="IPR037218">
    <property type="entry name" value="PTPA_sf"/>
</dbReference>
<name>A0A2N9EKV2_FAGSY</name>
<sequence length="310" mass="34972">MPSLQISTTNDLSNFLNSDSYNQFVSFLSSLNSAVKGISLDHHDHDHDHHHAQQSPKIIKDIMSVFSANIDLPSDDQLILMHSTGASNNLHSFHSFQFKLQKILRKLMLDVVVVVVVVGAEELIGELSEYFFRSFGDTISSPLPLPAYSVEHELHFLAWTFCLSKIGIINDGDYIPLVSIVFVKYFHIIKKIMTTFKVQHSDGDGDSYPAYPHLPFLWGSSSLIGNDQVKPATLQEDDYDYDKDKYLFFPSAADAKARGAEAVLNFMIKLGLDTITWQEVNEGIFKDYTENIMGDMSIMNHFLTGSIIHF</sequence>
<dbReference type="GO" id="GO:0005737">
    <property type="term" value="C:cytoplasm"/>
    <property type="evidence" value="ECO:0007669"/>
    <property type="project" value="UniProtKB-SubCell"/>
</dbReference>
<evidence type="ECO:0000256" key="7">
    <source>
        <dbReference type="RuleBase" id="RU361210"/>
    </source>
</evidence>
<evidence type="ECO:0000256" key="6">
    <source>
        <dbReference type="ARBA" id="ARBA00023235"/>
    </source>
</evidence>
<evidence type="ECO:0000256" key="1">
    <source>
        <dbReference type="ARBA" id="ARBA00000971"/>
    </source>
</evidence>
<evidence type="ECO:0000256" key="2">
    <source>
        <dbReference type="ARBA" id="ARBA00004496"/>
    </source>
</evidence>
<dbReference type="GO" id="GO:0005634">
    <property type="term" value="C:nucleus"/>
    <property type="evidence" value="ECO:0007669"/>
    <property type="project" value="TreeGrafter"/>
</dbReference>
<dbReference type="EC" id="5.2.1.8" evidence="7"/>
<dbReference type="GO" id="GO:0007052">
    <property type="term" value="P:mitotic spindle organization"/>
    <property type="evidence" value="ECO:0007669"/>
    <property type="project" value="TreeGrafter"/>
</dbReference>
<reference evidence="8" key="1">
    <citation type="submission" date="2018-02" db="EMBL/GenBank/DDBJ databases">
        <authorList>
            <person name="Cohen D.B."/>
            <person name="Kent A.D."/>
        </authorList>
    </citation>
    <scope>NUCLEOTIDE SEQUENCE</scope>
</reference>
<evidence type="ECO:0000256" key="3">
    <source>
        <dbReference type="ARBA" id="ARBA00011019"/>
    </source>
</evidence>
<comment type="subcellular location">
    <subcellularLocation>
        <location evidence="2 7">Cytoplasm</location>
    </subcellularLocation>
</comment>
<evidence type="ECO:0000256" key="4">
    <source>
        <dbReference type="ARBA" id="ARBA00022490"/>
    </source>
</evidence>
<dbReference type="InterPro" id="IPR004327">
    <property type="entry name" value="Phstyr_phstse_ac"/>
</dbReference>
<evidence type="ECO:0000256" key="5">
    <source>
        <dbReference type="ARBA" id="ARBA00023110"/>
    </source>
</evidence>
<dbReference type="GO" id="GO:0008160">
    <property type="term" value="F:protein tyrosine phosphatase activator activity"/>
    <property type="evidence" value="ECO:0007669"/>
    <property type="project" value="TreeGrafter"/>
</dbReference>
<dbReference type="AlphaFoldDB" id="A0A2N9EKV2"/>
<organism evidence="8">
    <name type="scientific">Fagus sylvatica</name>
    <name type="common">Beechnut</name>
    <dbReference type="NCBI Taxonomy" id="28930"/>
    <lineage>
        <taxon>Eukaryota</taxon>
        <taxon>Viridiplantae</taxon>
        <taxon>Streptophyta</taxon>
        <taxon>Embryophyta</taxon>
        <taxon>Tracheophyta</taxon>
        <taxon>Spermatophyta</taxon>
        <taxon>Magnoliopsida</taxon>
        <taxon>eudicotyledons</taxon>
        <taxon>Gunneridae</taxon>
        <taxon>Pentapetalae</taxon>
        <taxon>rosids</taxon>
        <taxon>fabids</taxon>
        <taxon>Fagales</taxon>
        <taxon>Fagaceae</taxon>
        <taxon>Fagus</taxon>
    </lineage>
</organism>
<dbReference type="PANTHER" id="PTHR10012">
    <property type="entry name" value="SERINE/THREONINE-PROTEIN PHOSPHATASE 2A REGULATORY SUBUNIT B"/>
    <property type="match status" value="1"/>
</dbReference>
<keyword evidence="5 7" id="KW-0697">Rotamase</keyword>
<proteinExistence type="inferred from homology"/>
<dbReference type="InterPro" id="IPR043170">
    <property type="entry name" value="PTPA_C_lid"/>
</dbReference>
<dbReference type="GO" id="GO:0000159">
    <property type="term" value="C:protein phosphatase type 2A complex"/>
    <property type="evidence" value="ECO:0007669"/>
    <property type="project" value="TreeGrafter"/>
</dbReference>
<dbReference type="PANTHER" id="PTHR10012:SF0">
    <property type="entry name" value="SERINE_THREONINE-PROTEIN PHOSPHATASE 2A ACTIVATOR"/>
    <property type="match status" value="1"/>
</dbReference>
<comment type="function">
    <text evidence="7">PPIases accelerate the folding of proteins. It catalyzes the cis-trans isomerization of proline imidic peptide bonds in oligopeptides.</text>
</comment>
<accession>A0A2N9EKV2</accession>